<name>A0A6N7PRF9_9BACT</name>
<evidence type="ECO:0000256" key="4">
    <source>
        <dbReference type="SAM" id="MobiDB-lite"/>
    </source>
</evidence>
<dbReference type="CDD" id="cd04465">
    <property type="entry name" value="S1_RPS1_repeat_ec2_hs2"/>
    <property type="match status" value="1"/>
</dbReference>
<feature type="compositionally biased region" description="Low complexity" evidence="4">
    <location>
        <begin position="104"/>
        <end position="115"/>
    </location>
</feature>
<evidence type="ECO:0000256" key="3">
    <source>
        <dbReference type="ARBA" id="ARBA00023274"/>
    </source>
</evidence>
<dbReference type="PROSITE" id="PS50126">
    <property type="entry name" value="S1"/>
    <property type="match status" value="5"/>
</dbReference>
<feature type="domain" description="S1 motif" evidence="5">
    <location>
        <begin position="172"/>
        <end position="235"/>
    </location>
</feature>
<dbReference type="Pfam" id="PF00575">
    <property type="entry name" value="S1"/>
    <property type="match status" value="3"/>
</dbReference>
<dbReference type="InterPro" id="IPR050437">
    <property type="entry name" value="Ribos_protein_bS1-like"/>
</dbReference>
<feature type="domain" description="S1 motif" evidence="5">
    <location>
        <begin position="254"/>
        <end position="320"/>
    </location>
</feature>
<dbReference type="Gene3D" id="2.40.50.140">
    <property type="entry name" value="Nucleic acid-binding proteins"/>
    <property type="match status" value="4"/>
</dbReference>
<dbReference type="SMART" id="SM00316">
    <property type="entry name" value="S1"/>
    <property type="match status" value="5"/>
</dbReference>
<feature type="compositionally biased region" description="Low complexity" evidence="4">
    <location>
        <begin position="33"/>
        <end position="47"/>
    </location>
</feature>
<accession>A0A6N7PRF9</accession>
<evidence type="ECO:0000313" key="7">
    <source>
        <dbReference type="Proteomes" id="UP000440224"/>
    </source>
</evidence>
<gene>
    <name evidence="6" type="ORF">GF068_12300</name>
</gene>
<keyword evidence="2" id="KW-0689">Ribosomal protein</keyword>
<proteinExistence type="inferred from homology"/>
<evidence type="ECO:0000256" key="1">
    <source>
        <dbReference type="ARBA" id="ARBA00006767"/>
    </source>
</evidence>
<comment type="caution">
    <text evidence="6">The sequence shown here is derived from an EMBL/GenBank/DDBJ whole genome shotgun (WGS) entry which is preliminary data.</text>
</comment>
<dbReference type="EMBL" id="WJIE01000003">
    <property type="protein sequence ID" value="MRG92704.1"/>
    <property type="molecule type" value="Genomic_DNA"/>
</dbReference>
<dbReference type="SUPFAM" id="SSF50249">
    <property type="entry name" value="Nucleic acid-binding proteins"/>
    <property type="match status" value="5"/>
</dbReference>
<evidence type="ECO:0000313" key="6">
    <source>
        <dbReference type="EMBL" id="MRG92704.1"/>
    </source>
</evidence>
<organism evidence="6 7">
    <name type="scientific">Polyangium spumosum</name>
    <dbReference type="NCBI Taxonomy" id="889282"/>
    <lineage>
        <taxon>Bacteria</taxon>
        <taxon>Pseudomonadati</taxon>
        <taxon>Myxococcota</taxon>
        <taxon>Polyangia</taxon>
        <taxon>Polyangiales</taxon>
        <taxon>Polyangiaceae</taxon>
        <taxon>Polyangium</taxon>
    </lineage>
</organism>
<feature type="compositionally biased region" description="Acidic residues" evidence="4">
    <location>
        <begin position="116"/>
        <end position="132"/>
    </location>
</feature>
<dbReference type="Proteomes" id="UP000440224">
    <property type="component" value="Unassembled WGS sequence"/>
</dbReference>
<keyword evidence="3" id="KW-0687">Ribonucleoprotein</keyword>
<dbReference type="AlphaFoldDB" id="A0A6N7PRF9"/>
<evidence type="ECO:0000256" key="2">
    <source>
        <dbReference type="ARBA" id="ARBA00022980"/>
    </source>
</evidence>
<feature type="compositionally biased region" description="Low complexity" evidence="4">
    <location>
        <begin position="16"/>
        <end position="26"/>
    </location>
</feature>
<feature type="domain" description="S1 motif" evidence="5">
    <location>
        <begin position="513"/>
        <end position="586"/>
    </location>
</feature>
<dbReference type="PANTHER" id="PTHR10724:SF7">
    <property type="entry name" value="SMALL RIBOSOMAL SUBUNIT PROTEIN BS1C"/>
    <property type="match status" value="1"/>
</dbReference>
<sequence>MNTDNDNTEAAEVQTDAAAPEAQPQDQKPEANTEAQAASSSPETAAPSREDFEEEEQPGDDIGNRLPGAGGRPQASPAASAEGPGGDAKKRKRRRKRKGPPGAPGQATEAAAEGAEGAEDEGAEGEEAEAGEAAEAQPGGEAPQGKRKDRRKDKQAAAAAAALRERPAFSVGEEVFGKVCKVTDQAIWIDIAGKATGLFDRQELGDEEVPAEGDQFIASVQSTGVRGGMLVLCKGQPKPLDELKTQLEAASQSGEPVFGFVTGAVKGGLEVDLGGMRAFAPASHVDLRHGADLSHLVGQRLDFVVAQYAKKGRDIVVSRKRMLEEDARRTRTEALSKVTPNSVHKGIVRKVVAWGVFVALPDAGNVEGLIHMSEASHDRSARLSDLFRPGAEIDVKVIRIDDKGKLWLSHKATTADPWDTVKEKYAVGTKHKGKIARLQPFGAFIELEPGIDGLCHTADISFKQVEHPSEVVKVGDEIDVVVASCDPGAHKIGLHPALPAGEEEEPRQRVQQYKAVKVAVVAAVEGGLSVRVLGVTGRAARGFIPAGHTGTARGTDLRKEFPVGTKLDAKVLEVDPRRGEAKLSIRALKEDAEKQAYQSYRAGVAREAKFGTFADLMKKSQSSH</sequence>
<dbReference type="PANTHER" id="PTHR10724">
    <property type="entry name" value="30S RIBOSOMAL PROTEIN S1"/>
    <property type="match status" value="1"/>
</dbReference>
<dbReference type="GO" id="GO:0006412">
    <property type="term" value="P:translation"/>
    <property type="evidence" value="ECO:0007669"/>
    <property type="project" value="TreeGrafter"/>
</dbReference>
<dbReference type="InterPro" id="IPR012340">
    <property type="entry name" value="NA-bd_OB-fold"/>
</dbReference>
<comment type="similarity">
    <text evidence="1">Belongs to the bacterial ribosomal protein bS1 family.</text>
</comment>
<dbReference type="InterPro" id="IPR003029">
    <property type="entry name" value="S1_domain"/>
</dbReference>
<dbReference type="PRINTS" id="PR00681">
    <property type="entry name" value="RIBOSOMALS1"/>
</dbReference>
<feature type="compositionally biased region" description="Low complexity" evidence="4">
    <location>
        <begin position="73"/>
        <end position="82"/>
    </location>
</feature>
<dbReference type="GO" id="GO:0003729">
    <property type="term" value="F:mRNA binding"/>
    <property type="evidence" value="ECO:0007669"/>
    <property type="project" value="TreeGrafter"/>
</dbReference>
<evidence type="ECO:0000259" key="5">
    <source>
        <dbReference type="PROSITE" id="PS50126"/>
    </source>
</evidence>
<dbReference type="InterPro" id="IPR035104">
    <property type="entry name" value="Ribosomal_protein_S1-like"/>
</dbReference>
<feature type="domain" description="S1 motif" evidence="5">
    <location>
        <begin position="341"/>
        <end position="411"/>
    </location>
</feature>
<feature type="compositionally biased region" description="Basic residues" evidence="4">
    <location>
        <begin position="89"/>
        <end position="99"/>
    </location>
</feature>
<dbReference type="RefSeq" id="WP_153819549.1">
    <property type="nucleotide sequence ID" value="NZ_WJIE01000003.1"/>
</dbReference>
<reference evidence="6 7" key="1">
    <citation type="submission" date="2019-10" db="EMBL/GenBank/DDBJ databases">
        <title>A soil myxobacterium in the family Polyangiaceae.</title>
        <authorList>
            <person name="Li Y."/>
            <person name="Wang J."/>
        </authorList>
    </citation>
    <scope>NUCLEOTIDE SEQUENCE [LARGE SCALE GENOMIC DNA]</scope>
    <source>
        <strain evidence="6 7">DSM 14734</strain>
    </source>
</reference>
<protein>
    <submittedName>
        <fullName evidence="6">S1 RNA-binding domain-containing protein</fullName>
    </submittedName>
</protein>
<dbReference type="OrthoDB" id="9804077at2"/>
<feature type="compositionally biased region" description="Low complexity" evidence="4">
    <location>
        <begin position="133"/>
        <end position="143"/>
    </location>
</feature>
<dbReference type="GO" id="GO:0003735">
    <property type="term" value="F:structural constituent of ribosome"/>
    <property type="evidence" value="ECO:0007669"/>
    <property type="project" value="TreeGrafter"/>
</dbReference>
<feature type="region of interest" description="Disordered" evidence="4">
    <location>
        <begin position="1"/>
        <end position="159"/>
    </location>
</feature>
<feature type="domain" description="S1 motif" evidence="5">
    <location>
        <begin position="428"/>
        <end position="497"/>
    </location>
</feature>
<keyword evidence="7" id="KW-1185">Reference proteome</keyword>